<dbReference type="STRING" id="571932.SAMN05421743_10187"/>
<organism evidence="1 2">
    <name type="scientific">Thalassobacillus cyri</name>
    <dbReference type="NCBI Taxonomy" id="571932"/>
    <lineage>
        <taxon>Bacteria</taxon>
        <taxon>Bacillati</taxon>
        <taxon>Bacillota</taxon>
        <taxon>Bacilli</taxon>
        <taxon>Bacillales</taxon>
        <taxon>Bacillaceae</taxon>
        <taxon>Thalassobacillus</taxon>
    </lineage>
</organism>
<dbReference type="EMBL" id="FNQR01000001">
    <property type="protein sequence ID" value="SDZ75847.1"/>
    <property type="molecule type" value="Genomic_DNA"/>
</dbReference>
<name>A0A1H3VM24_9BACI</name>
<protein>
    <submittedName>
        <fullName evidence="1">Uncharacterized protein</fullName>
    </submittedName>
</protein>
<evidence type="ECO:0000313" key="2">
    <source>
        <dbReference type="Proteomes" id="UP000198584"/>
    </source>
</evidence>
<dbReference type="AlphaFoldDB" id="A0A1H3VM24"/>
<reference evidence="1 2" key="1">
    <citation type="submission" date="2016-10" db="EMBL/GenBank/DDBJ databases">
        <authorList>
            <person name="de Groot N.N."/>
        </authorList>
    </citation>
    <scope>NUCLEOTIDE SEQUENCE [LARGE SCALE GENOMIC DNA]</scope>
    <source>
        <strain evidence="1 2">CCM7597</strain>
    </source>
</reference>
<dbReference type="OrthoDB" id="2706316at2"/>
<evidence type="ECO:0000313" key="1">
    <source>
        <dbReference type="EMBL" id="SDZ75847.1"/>
    </source>
</evidence>
<gene>
    <name evidence="1" type="ORF">SAMN05421743_10187</name>
</gene>
<keyword evidence="2" id="KW-1185">Reference proteome</keyword>
<dbReference type="RefSeq" id="WP_093041019.1">
    <property type="nucleotide sequence ID" value="NZ_FNQR01000001.1"/>
</dbReference>
<accession>A0A1H3VM24</accession>
<dbReference type="Proteomes" id="UP000198584">
    <property type="component" value="Unassembled WGS sequence"/>
</dbReference>
<proteinExistence type="predicted"/>
<sequence>MGYILPVPMYQYDDYQERTVKPKESPFQYANVHKVTLDNRQLQMRNTDKIDKKAFHKKKKLHAPNDIHAAYSEKVYSDLTGKGRHFSETI</sequence>